<dbReference type="Gene3D" id="1.25.40.10">
    <property type="entry name" value="Tetratricopeptide repeat domain"/>
    <property type="match status" value="1"/>
</dbReference>
<keyword evidence="4" id="KW-0808">Transferase</keyword>
<dbReference type="GO" id="GO:0016157">
    <property type="term" value="F:sucrose synthase activity"/>
    <property type="evidence" value="ECO:0007669"/>
    <property type="project" value="UniProtKB-EC"/>
</dbReference>
<dbReference type="Gene3D" id="3.40.50.2000">
    <property type="entry name" value="Glycogen Phosphorylase B"/>
    <property type="match status" value="1"/>
</dbReference>
<evidence type="ECO:0000259" key="7">
    <source>
        <dbReference type="Pfam" id="PF00862"/>
    </source>
</evidence>
<feature type="domain" description="Sucrose synthase first GT-B" evidence="7">
    <location>
        <begin position="541"/>
        <end position="583"/>
    </location>
</feature>
<evidence type="ECO:0000256" key="6">
    <source>
        <dbReference type="SAM" id="MobiDB-lite"/>
    </source>
</evidence>
<reference evidence="8 9" key="1">
    <citation type="journal article" date="2022" name="Hortic Res">
        <title>The genome of Dioscorea zingiberensis sheds light on the biosynthesis, origin and evolution of the medicinally important diosgenin saponins.</title>
        <authorList>
            <person name="Li Y."/>
            <person name="Tan C."/>
            <person name="Li Z."/>
            <person name="Guo J."/>
            <person name="Li S."/>
            <person name="Chen X."/>
            <person name="Wang C."/>
            <person name="Dai X."/>
            <person name="Yang H."/>
            <person name="Song W."/>
            <person name="Hou L."/>
            <person name="Xu J."/>
            <person name="Tong Z."/>
            <person name="Xu A."/>
            <person name="Yuan X."/>
            <person name="Wang W."/>
            <person name="Yang Q."/>
            <person name="Chen L."/>
            <person name="Sun Z."/>
            <person name="Wang K."/>
            <person name="Pan B."/>
            <person name="Chen J."/>
            <person name="Bao Y."/>
            <person name="Liu F."/>
            <person name="Qi X."/>
            <person name="Gang D.R."/>
            <person name="Wen J."/>
            <person name="Li J."/>
        </authorList>
    </citation>
    <scope>NUCLEOTIDE SEQUENCE [LARGE SCALE GENOMIC DNA]</scope>
    <source>
        <strain evidence="8">Dzin_1.0</strain>
    </source>
</reference>
<feature type="region of interest" description="Disordered" evidence="6">
    <location>
        <begin position="78"/>
        <end position="102"/>
    </location>
</feature>
<evidence type="ECO:0000313" key="9">
    <source>
        <dbReference type="Proteomes" id="UP001085076"/>
    </source>
</evidence>
<evidence type="ECO:0000256" key="5">
    <source>
        <dbReference type="ARBA" id="ARBA00049030"/>
    </source>
</evidence>
<dbReference type="GO" id="GO:0005985">
    <property type="term" value="P:sucrose metabolic process"/>
    <property type="evidence" value="ECO:0007669"/>
    <property type="project" value="InterPro"/>
</dbReference>
<protein>
    <recommendedName>
        <fullName evidence="2">sucrose synthase</fullName>
        <ecNumber evidence="2">2.4.1.13</ecNumber>
    </recommendedName>
</protein>
<dbReference type="PANTHER" id="PTHR45839:SF7">
    <property type="entry name" value="SUCROSE SYNTHASE 1"/>
    <property type="match status" value="1"/>
</dbReference>
<dbReference type="EMBL" id="JAGGNH010000128">
    <property type="protein sequence ID" value="KAJ0959951.1"/>
    <property type="molecule type" value="Genomic_DNA"/>
</dbReference>
<dbReference type="InterPro" id="IPR012820">
    <property type="entry name" value="Sucrose_synthase_pln/cyn"/>
</dbReference>
<dbReference type="AlphaFoldDB" id="A0A9D5BSK6"/>
<accession>A0A9D5BSK6</accession>
<evidence type="ECO:0000256" key="4">
    <source>
        <dbReference type="ARBA" id="ARBA00022679"/>
    </source>
</evidence>
<evidence type="ECO:0000313" key="8">
    <source>
        <dbReference type="EMBL" id="KAJ0959951.1"/>
    </source>
</evidence>
<dbReference type="Pfam" id="PF00862">
    <property type="entry name" value="GT-B_Sucrose_synth"/>
    <property type="match status" value="2"/>
</dbReference>
<organism evidence="8 9">
    <name type="scientific">Dioscorea zingiberensis</name>
    <dbReference type="NCBI Taxonomy" id="325984"/>
    <lineage>
        <taxon>Eukaryota</taxon>
        <taxon>Viridiplantae</taxon>
        <taxon>Streptophyta</taxon>
        <taxon>Embryophyta</taxon>
        <taxon>Tracheophyta</taxon>
        <taxon>Spermatophyta</taxon>
        <taxon>Magnoliopsida</taxon>
        <taxon>Liliopsida</taxon>
        <taxon>Dioscoreales</taxon>
        <taxon>Dioscoreaceae</taxon>
        <taxon>Dioscorea</taxon>
    </lineage>
</organism>
<sequence>MEGSSDLQQRGRWRWETGGCRGYRSHRNAISAVQGVPRETRDAITRLPNMELRDPLKMIEPDPDPMGRMKMRPLPIPFHSLRASKSRYPNQSRRSRPSSHLCVKMARLKQESDMKLEQRSSCSNLSASARQRSSTNLVKQRYELYFGIQNIVGTHDFVATGVDFLDGAGQVINAGVGKKWRIWDPGLTFECKECKTVDSEVWAMPLCGVYLLVAIGVVIDNRFFNIWIRDDIDPTPSIYNTLLLDFSLSMKMEVANRVIEGMKMQGLGHDFVMPKELLSSGVRVKKADDAEEVFAEMPHKSLRTHIHLNSFTSVAVFIGSTDLQASKTIESIPRAVMKFGFESDQFVGSALLDVYAKGGIVADFHQVFAKLNSLILVAGHGRISAFVGRGLCEESLLLLKQRRVFGVVLSSITSLKISHSCSGDGSAELCKSVQGYNVKVGSSSQVLVVTAVLELCLSLGFISWTLMNMFYLEMGGTAGAHDVFTEITTNGVEPNPCILEIFLGTLLIVLKVVTLFSHKYLTRAIVLCGSDSSDQIVYILSITNCSDGNLLASLLTHMLGVTQCTLTQALKQTRYPKSDIHWHTSPEITGSKDTVELHESHTAFTILGLYHVTQGIDVLDPKFHIVYVELDDGHARSEELANLVVIAGDHEKESKGWRAQEDFNEVHGLDDELHDMVPMPVLALFFSVPCNDQEDGKSKHSGEEDPWLYKLYEFMEAPDVGRRSRRTLPRRTLRNTTHSVMFSTLRTRLIFKGWELIRPQLRPPESWDLSPSSTIEPY</sequence>
<dbReference type="InterPro" id="IPR000368">
    <property type="entry name" value="Sucrose_synth_GT-B1"/>
</dbReference>
<dbReference type="InterPro" id="IPR011990">
    <property type="entry name" value="TPR-like_helical_dom_sf"/>
</dbReference>
<keyword evidence="9" id="KW-1185">Reference proteome</keyword>
<proteinExistence type="inferred from homology"/>
<keyword evidence="3" id="KW-0328">Glycosyltransferase</keyword>
<comment type="caution">
    <text evidence="8">The sequence shown here is derived from an EMBL/GenBank/DDBJ whole genome shotgun (WGS) entry which is preliminary data.</text>
</comment>
<dbReference type="PANTHER" id="PTHR45839">
    <property type="match status" value="1"/>
</dbReference>
<evidence type="ECO:0000256" key="2">
    <source>
        <dbReference type="ARBA" id="ARBA00012540"/>
    </source>
</evidence>
<name>A0A9D5BSK6_9LILI</name>
<evidence type="ECO:0000256" key="1">
    <source>
        <dbReference type="ARBA" id="ARBA00005894"/>
    </source>
</evidence>
<comment type="similarity">
    <text evidence="1">Belongs to the glycosyltransferase 1 family. Plant sucrose synthase subfamily.</text>
</comment>
<gene>
    <name evidence="8" type="ORF">J5N97_000291</name>
</gene>
<dbReference type="EC" id="2.4.1.13" evidence="2"/>
<feature type="domain" description="Sucrose synthase first GT-B" evidence="7">
    <location>
        <begin position="586"/>
        <end position="627"/>
    </location>
</feature>
<comment type="catalytic activity">
    <reaction evidence="5">
        <text>an NDP-alpha-D-glucose + D-fructose = a ribonucleoside 5'-diphosphate + sucrose + H(+)</text>
        <dbReference type="Rhea" id="RHEA:16241"/>
        <dbReference type="ChEBI" id="CHEBI:15378"/>
        <dbReference type="ChEBI" id="CHEBI:17992"/>
        <dbReference type="ChEBI" id="CHEBI:37721"/>
        <dbReference type="ChEBI" id="CHEBI:57930"/>
        <dbReference type="ChEBI" id="CHEBI:76533"/>
        <dbReference type="EC" id="2.4.1.13"/>
    </reaction>
</comment>
<evidence type="ECO:0000256" key="3">
    <source>
        <dbReference type="ARBA" id="ARBA00022676"/>
    </source>
</evidence>
<dbReference type="Proteomes" id="UP001085076">
    <property type="component" value="Unassembled WGS sequence"/>
</dbReference>